<keyword evidence="7" id="KW-1185">Reference proteome</keyword>
<reference evidence="6 7" key="1">
    <citation type="submission" date="2020-08" db="EMBL/GenBank/DDBJ databases">
        <title>Cohnella phylogeny.</title>
        <authorList>
            <person name="Dunlap C."/>
        </authorList>
    </citation>
    <scope>NUCLEOTIDE SEQUENCE [LARGE SCALE GENOMIC DNA]</scope>
    <source>
        <strain evidence="6 7">DSM 25239</strain>
    </source>
</reference>
<dbReference type="PANTHER" id="PTHR31609">
    <property type="entry name" value="YDJC DEACETYLASE FAMILY MEMBER"/>
    <property type="match status" value="1"/>
</dbReference>
<sequence>MGKKLILNCDDFGQSRAANEAIIHLLEEGKVSSATIMTPAPAFEEAAAWCRRRGADNVGLHLTFTSEYDALRWRSLTGHPSLHDGSEYMYHTVEEFERGADPKAVRREMAAQFEAARRSGVRISHVDNHMGSLYGTATGRSYLPLAFWQCSRRGLPFRLFRRFYLKDAMMAKIAAAGDEAQRTLEKAVALADTLGVGLPDYLLSHPYHVEEGETYESFRAMMIAKLYDLPDGVSETYIHPAVPDERLEREIPSWEKRVWEYRLALDDEFAYAMKDAGVELTRYSHVRERPGRSRARAASALAKMLLLGRSPKA</sequence>
<dbReference type="RefSeq" id="WP_185135441.1">
    <property type="nucleotide sequence ID" value="NZ_JACJVR010000029.1"/>
</dbReference>
<dbReference type="GO" id="GO:0016787">
    <property type="term" value="F:hydrolase activity"/>
    <property type="evidence" value="ECO:0007669"/>
    <property type="project" value="UniProtKB-KW"/>
</dbReference>
<protein>
    <submittedName>
        <fullName evidence="6">Polysaccharide deacetylase family protein</fullName>
    </submittedName>
</protein>
<evidence type="ECO:0000313" key="7">
    <source>
        <dbReference type="Proteomes" id="UP000553776"/>
    </source>
</evidence>
<dbReference type="Gene3D" id="3.20.20.370">
    <property type="entry name" value="Glycoside hydrolase/deacetylase"/>
    <property type="match status" value="1"/>
</dbReference>
<comment type="cofactor">
    <cofactor evidence="1">
        <name>Mg(2+)</name>
        <dbReference type="ChEBI" id="CHEBI:18420"/>
    </cofactor>
</comment>
<accession>A0A841U001</accession>
<keyword evidence="4" id="KW-0460">Magnesium</keyword>
<dbReference type="SUPFAM" id="SSF88713">
    <property type="entry name" value="Glycoside hydrolase/deacetylase"/>
    <property type="match status" value="1"/>
</dbReference>
<keyword evidence="5" id="KW-0119">Carbohydrate metabolism</keyword>
<evidence type="ECO:0000313" key="6">
    <source>
        <dbReference type="EMBL" id="MBB6691450.1"/>
    </source>
</evidence>
<dbReference type="Proteomes" id="UP000553776">
    <property type="component" value="Unassembled WGS sequence"/>
</dbReference>
<organism evidence="6 7">
    <name type="scientific">Cohnella xylanilytica</name>
    <dbReference type="NCBI Taxonomy" id="557555"/>
    <lineage>
        <taxon>Bacteria</taxon>
        <taxon>Bacillati</taxon>
        <taxon>Bacillota</taxon>
        <taxon>Bacilli</taxon>
        <taxon>Bacillales</taxon>
        <taxon>Paenibacillaceae</taxon>
        <taxon>Cohnella</taxon>
    </lineage>
</organism>
<evidence type="ECO:0000256" key="5">
    <source>
        <dbReference type="ARBA" id="ARBA00023277"/>
    </source>
</evidence>
<dbReference type="InterPro" id="IPR006879">
    <property type="entry name" value="YdjC-like"/>
</dbReference>
<keyword evidence="2" id="KW-0479">Metal-binding</keyword>
<comment type="caution">
    <text evidence="6">The sequence shown here is derived from an EMBL/GenBank/DDBJ whole genome shotgun (WGS) entry which is preliminary data.</text>
</comment>
<evidence type="ECO:0000256" key="3">
    <source>
        <dbReference type="ARBA" id="ARBA00022801"/>
    </source>
</evidence>
<evidence type="ECO:0000256" key="4">
    <source>
        <dbReference type="ARBA" id="ARBA00022842"/>
    </source>
</evidence>
<dbReference type="Pfam" id="PF04794">
    <property type="entry name" value="YdjC"/>
    <property type="match status" value="1"/>
</dbReference>
<dbReference type="CDD" id="cd10802">
    <property type="entry name" value="YdjC_TTHB029_like"/>
    <property type="match status" value="1"/>
</dbReference>
<dbReference type="GO" id="GO:0019213">
    <property type="term" value="F:deacetylase activity"/>
    <property type="evidence" value="ECO:0007669"/>
    <property type="project" value="TreeGrafter"/>
</dbReference>
<keyword evidence="3" id="KW-0378">Hydrolase</keyword>
<evidence type="ECO:0000256" key="2">
    <source>
        <dbReference type="ARBA" id="ARBA00022723"/>
    </source>
</evidence>
<name>A0A841U001_9BACL</name>
<dbReference type="AlphaFoldDB" id="A0A841U001"/>
<dbReference type="EMBL" id="JACJVR010000029">
    <property type="protein sequence ID" value="MBB6691450.1"/>
    <property type="molecule type" value="Genomic_DNA"/>
</dbReference>
<dbReference type="GO" id="GO:0046872">
    <property type="term" value="F:metal ion binding"/>
    <property type="evidence" value="ECO:0007669"/>
    <property type="project" value="UniProtKB-KW"/>
</dbReference>
<gene>
    <name evidence="6" type="ORF">H7B90_08580</name>
</gene>
<proteinExistence type="predicted"/>
<dbReference type="GO" id="GO:0005975">
    <property type="term" value="P:carbohydrate metabolic process"/>
    <property type="evidence" value="ECO:0007669"/>
    <property type="project" value="InterPro"/>
</dbReference>
<dbReference type="PANTHER" id="PTHR31609:SF1">
    <property type="entry name" value="CARBOHYDRATE DEACETYLASE"/>
    <property type="match status" value="1"/>
</dbReference>
<evidence type="ECO:0000256" key="1">
    <source>
        <dbReference type="ARBA" id="ARBA00001946"/>
    </source>
</evidence>
<dbReference type="InterPro" id="IPR011330">
    <property type="entry name" value="Glyco_hydro/deAcase_b/a-brl"/>
</dbReference>